<evidence type="ECO:0000256" key="3">
    <source>
        <dbReference type="ARBA" id="ARBA00023163"/>
    </source>
</evidence>
<evidence type="ECO:0000259" key="4">
    <source>
        <dbReference type="PROSITE" id="PS01124"/>
    </source>
</evidence>
<dbReference type="PROSITE" id="PS01124">
    <property type="entry name" value="HTH_ARAC_FAMILY_2"/>
    <property type="match status" value="1"/>
</dbReference>
<keyword evidence="6" id="KW-1185">Reference proteome</keyword>
<dbReference type="GO" id="GO:0043565">
    <property type="term" value="F:sequence-specific DNA binding"/>
    <property type="evidence" value="ECO:0007669"/>
    <property type="project" value="InterPro"/>
</dbReference>
<dbReference type="InterPro" id="IPR018060">
    <property type="entry name" value="HTH_AraC"/>
</dbReference>
<dbReference type="GO" id="GO:0003700">
    <property type="term" value="F:DNA-binding transcription factor activity"/>
    <property type="evidence" value="ECO:0007669"/>
    <property type="project" value="InterPro"/>
</dbReference>
<dbReference type="Pfam" id="PF12833">
    <property type="entry name" value="HTH_18"/>
    <property type="match status" value="1"/>
</dbReference>
<dbReference type="InterPro" id="IPR050204">
    <property type="entry name" value="AraC_XylS_family_regulators"/>
</dbReference>
<dbReference type="RefSeq" id="WP_157301963.1">
    <property type="nucleotide sequence ID" value="NZ_BAAAZB010000015.1"/>
</dbReference>
<organism evidence="5 6">
    <name type="scientific">Chitinophaga oryziterrae</name>
    <dbReference type="NCBI Taxonomy" id="1031224"/>
    <lineage>
        <taxon>Bacteria</taxon>
        <taxon>Pseudomonadati</taxon>
        <taxon>Bacteroidota</taxon>
        <taxon>Chitinophagia</taxon>
        <taxon>Chitinophagales</taxon>
        <taxon>Chitinophagaceae</taxon>
        <taxon>Chitinophaga</taxon>
    </lineage>
</organism>
<dbReference type="PANTHER" id="PTHR46796">
    <property type="entry name" value="HTH-TYPE TRANSCRIPTIONAL ACTIVATOR RHAS-RELATED"/>
    <property type="match status" value="1"/>
</dbReference>
<keyword evidence="2" id="KW-0238">DNA-binding</keyword>
<dbReference type="Proteomes" id="UP000468388">
    <property type="component" value="Unassembled WGS sequence"/>
</dbReference>
<gene>
    <name evidence="5" type="ORF">GO495_22330</name>
</gene>
<proteinExistence type="predicted"/>
<dbReference type="SMART" id="SM00342">
    <property type="entry name" value="HTH_ARAC"/>
    <property type="match status" value="1"/>
</dbReference>
<keyword evidence="1" id="KW-0805">Transcription regulation</keyword>
<accession>A0A6N8JGS3</accession>
<dbReference type="InterPro" id="IPR009057">
    <property type="entry name" value="Homeodomain-like_sf"/>
</dbReference>
<evidence type="ECO:0000256" key="2">
    <source>
        <dbReference type="ARBA" id="ARBA00023125"/>
    </source>
</evidence>
<protein>
    <submittedName>
        <fullName evidence="5">Helix-turn-helix domain-containing protein</fullName>
    </submittedName>
</protein>
<dbReference type="AlphaFoldDB" id="A0A6N8JGS3"/>
<dbReference type="OrthoDB" id="4480133at2"/>
<dbReference type="InterPro" id="IPR054015">
    <property type="entry name" value="ExsA-like_N"/>
</dbReference>
<keyword evidence="3" id="KW-0804">Transcription</keyword>
<evidence type="ECO:0000256" key="1">
    <source>
        <dbReference type="ARBA" id="ARBA00023015"/>
    </source>
</evidence>
<evidence type="ECO:0000313" key="6">
    <source>
        <dbReference type="Proteomes" id="UP000468388"/>
    </source>
</evidence>
<dbReference type="PRINTS" id="PR00032">
    <property type="entry name" value="HTHARAC"/>
</dbReference>
<comment type="caution">
    <text evidence="5">The sequence shown here is derived from an EMBL/GenBank/DDBJ whole genome shotgun (WGS) entry which is preliminary data.</text>
</comment>
<dbReference type="Pfam" id="PF22200">
    <property type="entry name" value="ExsA_N"/>
    <property type="match status" value="1"/>
</dbReference>
<dbReference type="InterPro" id="IPR020449">
    <property type="entry name" value="Tscrpt_reg_AraC-type_HTH"/>
</dbReference>
<dbReference type="Gene3D" id="1.10.10.60">
    <property type="entry name" value="Homeodomain-like"/>
    <property type="match status" value="2"/>
</dbReference>
<dbReference type="SUPFAM" id="SSF46689">
    <property type="entry name" value="Homeodomain-like"/>
    <property type="match status" value="2"/>
</dbReference>
<evidence type="ECO:0000313" key="5">
    <source>
        <dbReference type="EMBL" id="MVT43352.1"/>
    </source>
</evidence>
<reference evidence="5 6" key="1">
    <citation type="submission" date="2019-12" db="EMBL/GenBank/DDBJ databases">
        <title>The draft genomic sequence of strain Chitinophaga oryziterrae JCM 16595.</title>
        <authorList>
            <person name="Zhang X."/>
        </authorList>
    </citation>
    <scope>NUCLEOTIDE SEQUENCE [LARGE SCALE GENOMIC DNA]</scope>
    <source>
        <strain evidence="5 6">JCM 16595</strain>
    </source>
</reference>
<dbReference type="EMBL" id="WRXO01000007">
    <property type="protein sequence ID" value="MVT43352.1"/>
    <property type="molecule type" value="Genomic_DNA"/>
</dbReference>
<feature type="domain" description="HTH araC/xylS-type" evidence="4">
    <location>
        <begin position="186"/>
        <end position="284"/>
    </location>
</feature>
<sequence>MKVINLPQDLLPGKTDPDSDVIIKRYTSGTNTVKNKIILHKNMINLLIEGQKTIAYTDNKTTVHEDEILLLSCGNCLTTEVLSGEGKFHSIIIYFSNKLMADFYVKYAKLISRAGKQKGLPSLTFKKDTFIRNYISSLDLLLQSGNELSVELRLLKTEELMVYLFETNPDAIASFRLNNTSDSKDLALRQVVETNIANHITVEELAFLCNASLSTFQRRFNNIYGLSPQKWLLEQKLQLAARLLQQPGEKPSDVYQKVGYENHSSFSKSFKQQFGISPKDYQEQNLTARQ</sequence>
<name>A0A6N8JGS3_9BACT</name>